<dbReference type="InterPro" id="IPR003671">
    <property type="entry name" value="SPIN/Ssty"/>
</dbReference>
<evidence type="ECO:0000313" key="6">
    <source>
        <dbReference type="Proteomes" id="UP001164746"/>
    </source>
</evidence>
<dbReference type="InterPro" id="IPR022894">
    <property type="entry name" value="Oligoribonuclease"/>
</dbReference>
<feature type="coiled-coil region" evidence="3">
    <location>
        <begin position="129"/>
        <end position="219"/>
    </location>
</feature>
<evidence type="ECO:0000256" key="1">
    <source>
        <dbReference type="ARBA" id="ARBA00009467"/>
    </source>
</evidence>
<accession>A0ABY7EL28</accession>
<dbReference type="PANTHER" id="PTHR11046">
    <property type="entry name" value="OLIGORIBONUCLEASE, MITOCHONDRIAL"/>
    <property type="match status" value="1"/>
</dbReference>
<protein>
    <submittedName>
        <fullName evidence="5">Uncharacterized protein</fullName>
    </submittedName>
</protein>
<reference evidence="5" key="1">
    <citation type="submission" date="2022-11" db="EMBL/GenBank/DDBJ databases">
        <title>Centuries of genome instability and evolution in soft-shell clam transmissible cancer (bioRxiv).</title>
        <authorList>
            <person name="Hart S.F.M."/>
            <person name="Yonemitsu M.A."/>
            <person name="Giersch R.M."/>
            <person name="Beal B.F."/>
            <person name="Arriagada G."/>
            <person name="Davis B.W."/>
            <person name="Ostrander E.A."/>
            <person name="Goff S.P."/>
            <person name="Metzger M.J."/>
        </authorList>
    </citation>
    <scope>NUCLEOTIDE SEQUENCE</scope>
    <source>
        <strain evidence="5">MELC-2E11</strain>
        <tissue evidence="5">Siphon/mantle</tissue>
    </source>
</reference>
<organism evidence="5 6">
    <name type="scientific">Mya arenaria</name>
    <name type="common">Soft-shell clam</name>
    <dbReference type="NCBI Taxonomy" id="6604"/>
    <lineage>
        <taxon>Eukaryota</taxon>
        <taxon>Metazoa</taxon>
        <taxon>Spiralia</taxon>
        <taxon>Lophotrochozoa</taxon>
        <taxon>Mollusca</taxon>
        <taxon>Bivalvia</taxon>
        <taxon>Autobranchia</taxon>
        <taxon>Heteroconchia</taxon>
        <taxon>Euheterodonta</taxon>
        <taxon>Imparidentia</taxon>
        <taxon>Neoheterodontei</taxon>
        <taxon>Myida</taxon>
        <taxon>Myoidea</taxon>
        <taxon>Myidae</taxon>
        <taxon>Mya</taxon>
    </lineage>
</organism>
<evidence type="ECO:0000256" key="2">
    <source>
        <dbReference type="ARBA" id="ARBA00022722"/>
    </source>
</evidence>
<evidence type="ECO:0000256" key="4">
    <source>
        <dbReference type="SAM" id="MobiDB-lite"/>
    </source>
</evidence>
<proteinExistence type="inferred from homology"/>
<dbReference type="Gene3D" id="2.80.10.70">
    <property type="entry name" value="Spindlin/Ssty"/>
    <property type="match status" value="1"/>
</dbReference>
<comment type="similarity">
    <text evidence="1">Belongs to the SPIN/STSY family.</text>
</comment>
<dbReference type="InterPro" id="IPR042567">
    <property type="entry name" value="SPIN/Ssty_sf"/>
</dbReference>
<sequence length="746" mass="85470">MSDRDLFTTDSEPDSDSSTERNTVAPHSNEVLQSFGSETQPPSPDQGDQPPYSGSETQPPSPDLDETQGDEPQYSGSETQLTPLELASLDPRTVSSDVSLDSPSITEHKKTERLFLFFVKKSKQNKRKLDRLQKKFGEKKAKLELVEVENKQLKQDIKASNKQTKLTRYKLARELVKNAQYKQSAMKMKNIELQLKEINKEAESELDVLREMLTVQEDIVLAAEENKNQLDDANRANDYLHGLLNDTKNIELYDENQNKYNNETAMCVMNLTDMKVPVERVGPVIKEVAKLCGKTVDRTPSAATVNRIVDRLREMVDKSGQSKLDTFKDILLDIKTYCHEADNVKYIGHIILCNIRDTMSDRASTEKHFNVLLEQFRNEILPEVIDNWEILSEQEKKLCSKMNNLYCGLHLLVGMADTCENGNDVGSGKKPELERYHRSESGTLRLLRTSSKSFAVGQDEKNGVSLPWSTYLKSRNEKNTIIRFKHNRIEGKAIRDKFKVRLKEIEIKRLEIKDTRRRKLQETERKRLQGMEKMTNAVCFYGLWKSEAQVNEALQRLSNDNEKRSALKSQLRFRKTVLKQKHEDSKVFNFTRKGTDGKYNALHNVLTLIQDCLHGATAEKVEEGVPLLVGKKIKHKFSDGKEYKGFVISVVPSFGEWYNVKYDNDDAIYAYNLCQDYKQGISVLARRTSIHLSSILRSCLVQYKIWDSCYAVVGWLVSMVTPLTYSKAYSKDFHPVNASKFVPQAI</sequence>
<dbReference type="Proteomes" id="UP001164746">
    <property type="component" value="Chromosome 7"/>
</dbReference>
<feature type="compositionally biased region" description="Polar residues" evidence="4">
    <location>
        <begin position="21"/>
        <end position="39"/>
    </location>
</feature>
<evidence type="ECO:0000313" key="5">
    <source>
        <dbReference type="EMBL" id="WAR10687.1"/>
    </source>
</evidence>
<keyword evidence="2" id="KW-0378">Hydrolase</keyword>
<evidence type="ECO:0000256" key="3">
    <source>
        <dbReference type="SAM" id="Coils"/>
    </source>
</evidence>
<keyword evidence="6" id="KW-1185">Reference proteome</keyword>
<dbReference type="EMBL" id="CP111018">
    <property type="protein sequence ID" value="WAR10687.1"/>
    <property type="molecule type" value="Genomic_DNA"/>
</dbReference>
<name>A0ABY7EL28_MYAAR</name>
<dbReference type="PANTHER" id="PTHR11046:SF25">
    <property type="match status" value="1"/>
</dbReference>
<gene>
    <name evidence="5" type="ORF">MAR_035763</name>
</gene>
<keyword evidence="2" id="KW-0540">Nuclease</keyword>
<feature type="region of interest" description="Disordered" evidence="4">
    <location>
        <begin position="1"/>
        <end position="80"/>
    </location>
</feature>
<keyword evidence="3" id="KW-0175">Coiled coil</keyword>
<dbReference type="Pfam" id="PF02513">
    <property type="entry name" value="Spin-Ssty"/>
    <property type="match status" value="1"/>
</dbReference>